<dbReference type="Proteomes" id="UP001497516">
    <property type="component" value="Chromosome 7"/>
</dbReference>
<sequence>MITPISLSYSFAMKRMLPLLIPNPHNSDNDDLSSIPSSSPLDDLYCEEERWGHEDDNDEVLDSSDTDGVNIAGGGHCLSPILLLEQSWFWEDEELCSLFAKEQSDEERRKRPIKETCPVIRSARRRVVEDFPLAASTTTMEAAVTALPAR</sequence>
<organism evidence="1 2">
    <name type="scientific">Linum trigynum</name>
    <dbReference type="NCBI Taxonomy" id="586398"/>
    <lineage>
        <taxon>Eukaryota</taxon>
        <taxon>Viridiplantae</taxon>
        <taxon>Streptophyta</taxon>
        <taxon>Embryophyta</taxon>
        <taxon>Tracheophyta</taxon>
        <taxon>Spermatophyta</taxon>
        <taxon>Magnoliopsida</taxon>
        <taxon>eudicotyledons</taxon>
        <taxon>Gunneridae</taxon>
        <taxon>Pentapetalae</taxon>
        <taxon>rosids</taxon>
        <taxon>fabids</taxon>
        <taxon>Malpighiales</taxon>
        <taxon>Linaceae</taxon>
        <taxon>Linum</taxon>
    </lineage>
</organism>
<gene>
    <name evidence="1" type="ORF">LTRI10_LOCUS41607</name>
</gene>
<evidence type="ECO:0000313" key="1">
    <source>
        <dbReference type="EMBL" id="CAL1401558.1"/>
    </source>
</evidence>
<evidence type="ECO:0000313" key="2">
    <source>
        <dbReference type="Proteomes" id="UP001497516"/>
    </source>
</evidence>
<accession>A0AAV2FVI0</accession>
<name>A0AAV2FVI0_9ROSI</name>
<dbReference type="EMBL" id="OZ034820">
    <property type="protein sequence ID" value="CAL1401558.1"/>
    <property type="molecule type" value="Genomic_DNA"/>
</dbReference>
<protein>
    <submittedName>
        <fullName evidence="1">Uncharacterized protein</fullName>
    </submittedName>
</protein>
<proteinExistence type="predicted"/>
<reference evidence="1 2" key="1">
    <citation type="submission" date="2024-04" db="EMBL/GenBank/DDBJ databases">
        <authorList>
            <person name="Fracassetti M."/>
        </authorList>
    </citation>
    <scope>NUCLEOTIDE SEQUENCE [LARGE SCALE GENOMIC DNA]</scope>
</reference>
<dbReference type="AlphaFoldDB" id="A0AAV2FVI0"/>
<keyword evidence="2" id="KW-1185">Reference proteome</keyword>